<comment type="caution">
    <text evidence="1">The sequence shown here is derived from an EMBL/GenBank/DDBJ whole genome shotgun (WGS) entry which is preliminary data.</text>
</comment>
<gene>
    <name evidence="1" type="ORF">LL965_22770</name>
</gene>
<dbReference type="Proteomes" id="UP001199206">
    <property type="component" value="Unassembled WGS sequence"/>
</dbReference>
<evidence type="ECO:0000313" key="2">
    <source>
        <dbReference type="Proteomes" id="UP001199206"/>
    </source>
</evidence>
<protein>
    <submittedName>
        <fullName evidence="1">Uncharacterized protein</fullName>
    </submittedName>
</protein>
<sequence>MSLDRAFDELRQAISLVETDFPGADQKRGLSATLDRSLASYRQGDIVAAAHTRFKTSKI</sequence>
<organism evidence="1 2">
    <name type="scientific">Xanthomonas cassavae CFBP 4642</name>
    <dbReference type="NCBI Taxonomy" id="1219375"/>
    <lineage>
        <taxon>Bacteria</taxon>
        <taxon>Pseudomonadati</taxon>
        <taxon>Pseudomonadota</taxon>
        <taxon>Gammaproteobacteria</taxon>
        <taxon>Lysobacterales</taxon>
        <taxon>Lysobacteraceae</taxon>
        <taxon>Xanthomonas</taxon>
    </lineage>
</organism>
<proteinExistence type="predicted"/>
<keyword evidence="2" id="KW-1185">Reference proteome</keyword>
<reference evidence="1 2" key="1">
    <citation type="submission" date="2021-10" db="EMBL/GenBank/DDBJ databases">
        <title>Genome sequencing of Xanthomonas strains from NCPPB.</title>
        <authorList>
            <person name="Hussein R."/>
            <person name="Harrison J."/>
            <person name="Studholme D.J."/>
            <person name="Vicente J."/>
            <person name="Grant M."/>
        </authorList>
    </citation>
    <scope>NUCLEOTIDE SEQUENCE [LARGE SCALE GENOMIC DNA]</scope>
    <source>
        <strain evidence="1 2">NCPPB 101</strain>
    </source>
</reference>
<dbReference type="EMBL" id="JAJGQJ010000159">
    <property type="protein sequence ID" value="MCC4622714.1"/>
    <property type="molecule type" value="Genomic_DNA"/>
</dbReference>
<name>A0ABS8HKI9_9XANT</name>
<evidence type="ECO:0000313" key="1">
    <source>
        <dbReference type="EMBL" id="MCC4622714.1"/>
    </source>
</evidence>
<accession>A0ABS8HKI9</accession>
<dbReference type="RefSeq" id="WP_029220226.1">
    <property type="nucleotide sequence ID" value="NZ_CAWLZN010000001.1"/>
</dbReference>